<dbReference type="Proteomes" id="UP000178017">
    <property type="component" value="Unassembled WGS sequence"/>
</dbReference>
<evidence type="ECO:0000313" key="3">
    <source>
        <dbReference type="Proteomes" id="UP000178017"/>
    </source>
</evidence>
<proteinExistence type="predicted"/>
<dbReference type="Pfam" id="PF12705">
    <property type="entry name" value="PDDEXK_1"/>
    <property type="match status" value="1"/>
</dbReference>
<feature type="domain" description="PD-(D/E)XK endonuclease-like" evidence="1">
    <location>
        <begin position="77"/>
        <end position="201"/>
    </location>
</feature>
<sequence>FKYLWVDCKNCFYRKVKLEIPPPSGAFPAIFGRMNSLLQNSVMGLNLQDIHPELPSGIVTIQEGFLKSTPVPGSEDCFISGRFDILTRLDDDTYSVIDFKITDPSEEQIRKFSSQLHAYKFALEHPTEGTPIKVSKMGLISVTPDKIEHVNGNLVFTASPKWHPIEEDMDSFYKLIKEISTVLNGDLPDSSENCAYCKYSQAVK</sequence>
<dbReference type="Gene3D" id="3.90.320.10">
    <property type="match status" value="1"/>
</dbReference>
<gene>
    <name evidence="2" type="ORF">A3B49_03175</name>
</gene>
<reference evidence="2 3" key="1">
    <citation type="journal article" date="2016" name="Nat. Commun.">
        <title>Thousands of microbial genomes shed light on interconnected biogeochemical processes in an aquifer system.</title>
        <authorList>
            <person name="Anantharaman K."/>
            <person name="Brown C.T."/>
            <person name="Hug L.A."/>
            <person name="Sharon I."/>
            <person name="Castelle C.J."/>
            <person name="Probst A.J."/>
            <person name="Thomas B.C."/>
            <person name="Singh A."/>
            <person name="Wilkins M.J."/>
            <person name="Karaoz U."/>
            <person name="Brodie E.L."/>
            <person name="Williams K.H."/>
            <person name="Hubbard S.S."/>
            <person name="Banfield J.F."/>
        </authorList>
    </citation>
    <scope>NUCLEOTIDE SEQUENCE [LARGE SCALE GENOMIC DNA]</scope>
</reference>
<feature type="non-terminal residue" evidence="2">
    <location>
        <position position="1"/>
    </location>
</feature>
<protein>
    <recommendedName>
        <fullName evidence="1">PD-(D/E)XK endonuclease-like domain-containing protein</fullName>
    </recommendedName>
</protein>
<evidence type="ECO:0000313" key="2">
    <source>
        <dbReference type="EMBL" id="OGE65836.1"/>
    </source>
</evidence>
<dbReference type="InterPro" id="IPR038726">
    <property type="entry name" value="PDDEXK_AddAB-type"/>
</dbReference>
<name>A0A1F5MKC3_9BACT</name>
<dbReference type="EMBL" id="MFDO01000004">
    <property type="protein sequence ID" value="OGE65836.1"/>
    <property type="molecule type" value="Genomic_DNA"/>
</dbReference>
<evidence type="ECO:0000259" key="1">
    <source>
        <dbReference type="Pfam" id="PF12705"/>
    </source>
</evidence>
<comment type="caution">
    <text evidence="2">The sequence shown here is derived from an EMBL/GenBank/DDBJ whole genome shotgun (WGS) entry which is preliminary data.</text>
</comment>
<dbReference type="AlphaFoldDB" id="A0A1F5MKC3"/>
<accession>A0A1F5MKC3</accession>
<dbReference type="InterPro" id="IPR011604">
    <property type="entry name" value="PDDEXK-like_dom_sf"/>
</dbReference>
<organism evidence="2 3">
    <name type="scientific">Candidatus Daviesbacteria bacterium RIFCSPLOWO2_01_FULL_40_24</name>
    <dbReference type="NCBI Taxonomy" id="1797787"/>
    <lineage>
        <taxon>Bacteria</taxon>
        <taxon>Candidatus Daviesiibacteriota</taxon>
    </lineage>
</organism>